<sequence length="319" mass="35057">MASSADPTAPAASAQPAPDQATAGDRSQPAASSATDGQPVGKPGSKKSQAKPAASKEKQEKEANFTKHECLLLAKAKADFNRDEQDWGTRYRNAKDAKKAEMMIQWIKDPVNERGDPSFLRTAKAVQQKWKNQIRDYKAISYQLTRSGAPDVDTWFNWDLLERKEWAGLDGKGKQKPVNQLFHDKELYLAMEQACEGDHSIMAVRLLSAGVEELEDTNPPSDGAEEDTEDNAETELFESASCMPPDDPLSPSDEEDANEQSATSPAKTSAPNLAAATTTEADRVSNQSVYRYKELSKMIPDSLGTLLIKAQLNFFIRLC</sequence>
<gene>
    <name evidence="2" type="ORF">WJX74_002149</name>
</gene>
<organism evidence="2 3">
    <name type="scientific">Apatococcus lobatus</name>
    <dbReference type="NCBI Taxonomy" id="904363"/>
    <lineage>
        <taxon>Eukaryota</taxon>
        <taxon>Viridiplantae</taxon>
        <taxon>Chlorophyta</taxon>
        <taxon>core chlorophytes</taxon>
        <taxon>Trebouxiophyceae</taxon>
        <taxon>Chlorellales</taxon>
        <taxon>Chlorellaceae</taxon>
        <taxon>Apatococcus</taxon>
    </lineage>
</organism>
<feature type="region of interest" description="Disordered" evidence="1">
    <location>
        <begin position="214"/>
        <end position="281"/>
    </location>
</feature>
<evidence type="ECO:0000313" key="2">
    <source>
        <dbReference type="EMBL" id="KAK9820783.1"/>
    </source>
</evidence>
<feature type="compositionally biased region" description="Low complexity" evidence="1">
    <location>
        <begin position="1"/>
        <end position="23"/>
    </location>
</feature>
<keyword evidence="3" id="KW-1185">Reference proteome</keyword>
<dbReference type="EMBL" id="JALJOS010000043">
    <property type="protein sequence ID" value="KAK9820783.1"/>
    <property type="molecule type" value="Genomic_DNA"/>
</dbReference>
<evidence type="ECO:0000313" key="3">
    <source>
        <dbReference type="Proteomes" id="UP001438707"/>
    </source>
</evidence>
<dbReference type="Proteomes" id="UP001438707">
    <property type="component" value="Unassembled WGS sequence"/>
</dbReference>
<reference evidence="2 3" key="1">
    <citation type="journal article" date="2024" name="Nat. Commun.">
        <title>Phylogenomics reveals the evolutionary origins of lichenization in chlorophyte algae.</title>
        <authorList>
            <person name="Puginier C."/>
            <person name="Libourel C."/>
            <person name="Otte J."/>
            <person name="Skaloud P."/>
            <person name="Haon M."/>
            <person name="Grisel S."/>
            <person name="Petersen M."/>
            <person name="Berrin J.G."/>
            <person name="Delaux P.M."/>
            <person name="Dal Grande F."/>
            <person name="Keller J."/>
        </authorList>
    </citation>
    <scope>NUCLEOTIDE SEQUENCE [LARGE SCALE GENOMIC DNA]</scope>
    <source>
        <strain evidence="2 3">SAG 2145</strain>
    </source>
</reference>
<protein>
    <submittedName>
        <fullName evidence="2">Uncharacterized protein</fullName>
    </submittedName>
</protein>
<feature type="compositionally biased region" description="Basic and acidic residues" evidence="1">
    <location>
        <begin position="54"/>
        <end position="63"/>
    </location>
</feature>
<evidence type="ECO:0000256" key="1">
    <source>
        <dbReference type="SAM" id="MobiDB-lite"/>
    </source>
</evidence>
<proteinExistence type="predicted"/>
<feature type="region of interest" description="Disordered" evidence="1">
    <location>
        <begin position="1"/>
        <end position="63"/>
    </location>
</feature>
<name>A0AAW1QHM1_9CHLO</name>
<feature type="compositionally biased region" description="Polar residues" evidence="1">
    <location>
        <begin position="259"/>
        <end position="281"/>
    </location>
</feature>
<accession>A0AAW1QHM1</accession>
<dbReference type="AlphaFoldDB" id="A0AAW1QHM1"/>
<feature type="compositionally biased region" description="Acidic residues" evidence="1">
    <location>
        <begin position="223"/>
        <end position="236"/>
    </location>
</feature>
<comment type="caution">
    <text evidence="2">The sequence shown here is derived from an EMBL/GenBank/DDBJ whole genome shotgun (WGS) entry which is preliminary data.</text>
</comment>